<feature type="transmembrane region" description="Helical" evidence="1">
    <location>
        <begin position="175"/>
        <end position="200"/>
    </location>
</feature>
<protein>
    <recommendedName>
        <fullName evidence="5">Transmembrane protein</fullName>
    </recommendedName>
</protein>
<keyword evidence="1" id="KW-0812">Transmembrane</keyword>
<keyword evidence="4" id="KW-1185">Reference proteome</keyword>
<keyword evidence="1" id="KW-0472">Membrane</keyword>
<sequence>MIILFSLLLQTFQQQTTVIEHAIIQPFSYLQLGQVIGNYEKQNFKVGNLTVNQQLSSANNKTFQVILLPSNNEKYPCLIQQFQFPNKTQNTSRCGFEETGNSTNPCPLTSLQANNYANSYLFQTGCTNISVIYYDDEINDNVTILWILILINEDEQDFNKIDSNYQIIIDNTISFYQISLVLCILLGIFIVISVSILCILNHKYQKVKQQNITLKLVNRTDDYQKTKLL</sequence>
<reference evidence="3" key="1">
    <citation type="submission" date="2021-01" db="EMBL/GenBank/DDBJ databases">
        <authorList>
            <consortium name="Genoscope - CEA"/>
            <person name="William W."/>
        </authorList>
    </citation>
    <scope>NUCLEOTIDE SEQUENCE</scope>
</reference>
<comment type="caution">
    <text evidence="3">The sequence shown here is derived from an EMBL/GenBank/DDBJ whole genome shotgun (WGS) entry which is preliminary data.</text>
</comment>
<evidence type="ECO:0008006" key="5">
    <source>
        <dbReference type="Google" id="ProtNLM"/>
    </source>
</evidence>
<dbReference type="AlphaFoldDB" id="A0A8S1KAV4"/>
<evidence type="ECO:0000256" key="1">
    <source>
        <dbReference type="SAM" id="Phobius"/>
    </source>
</evidence>
<keyword evidence="2" id="KW-0732">Signal</keyword>
<accession>A0A8S1KAV4</accession>
<name>A0A8S1KAV4_9CILI</name>
<evidence type="ECO:0000313" key="3">
    <source>
        <dbReference type="EMBL" id="CAD8049872.1"/>
    </source>
</evidence>
<evidence type="ECO:0000256" key="2">
    <source>
        <dbReference type="SAM" id="SignalP"/>
    </source>
</evidence>
<organism evidence="3 4">
    <name type="scientific">Paramecium sonneborni</name>
    <dbReference type="NCBI Taxonomy" id="65129"/>
    <lineage>
        <taxon>Eukaryota</taxon>
        <taxon>Sar</taxon>
        <taxon>Alveolata</taxon>
        <taxon>Ciliophora</taxon>
        <taxon>Intramacronucleata</taxon>
        <taxon>Oligohymenophorea</taxon>
        <taxon>Peniculida</taxon>
        <taxon>Parameciidae</taxon>
        <taxon>Paramecium</taxon>
    </lineage>
</organism>
<dbReference type="Proteomes" id="UP000692954">
    <property type="component" value="Unassembled WGS sequence"/>
</dbReference>
<feature type="signal peptide" evidence="2">
    <location>
        <begin position="1"/>
        <end position="18"/>
    </location>
</feature>
<dbReference type="EMBL" id="CAJJDN010000004">
    <property type="protein sequence ID" value="CAD8049872.1"/>
    <property type="molecule type" value="Genomic_DNA"/>
</dbReference>
<evidence type="ECO:0000313" key="4">
    <source>
        <dbReference type="Proteomes" id="UP000692954"/>
    </source>
</evidence>
<proteinExistence type="predicted"/>
<keyword evidence="1" id="KW-1133">Transmembrane helix</keyword>
<dbReference type="OrthoDB" id="296413at2759"/>
<gene>
    <name evidence="3" type="ORF">PSON_ATCC_30995.1.T0040358</name>
</gene>
<feature type="chain" id="PRO_5035792358" description="Transmembrane protein" evidence="2">
    <location>
        <begin position="19"/>
        <end position="229"/>
    </location>
</feature>